<dbReference type="EMBL" id="JAPDMQ010000407">
    <property type="protein sequence ID" value="KAK0525262.1"/>
    <property type="molecule type" value="Genomic_DNA"/>
</dbReference>
<comment type="caution">
    <text evidence="5">The sequence shown here is derived from an EMBL/GenBank/DDBJ whole genome shotgun (WGS) entry which is preliminary data.</text>
</comment>
<evidence type="ECO:0000313" key="5">
    <source>
        <dbReference type="EMBL" id="KAK0525262.1"/>
    </source>
</evidence>
<dbReference type="InterPro" id="IPR050342">
    <property type="entry name" value="HMGB"/>
</dbReference>
<dbReference type="PANTHER" id="PTHR48112">
    <property type="entry name" value="HIGH MOBILITY GROUP PROTEIN DSP1"/>
    <property type="match status" value="1"/>
</dbReference>
<keyword evidence="1 2" id="KW-0238">DNA-binding</keyword>
<dbReference type="Proteomes" id="UP001176521">
    <property type="component" value="Unassembled WGS sequence"/>
</dbReference>
<feature type="region of interest" description="Disordered" evidence="3">
    <location>
        <begin position="340"/>
        <end position="416"/>
    </location>
</feature>
<protein>
    <recommendedName>
        <fullName evidence="4">HMG box domain-containing protein</fullName>
    </recommendedName>
</protein>
<evidence type="ECO:0000313" key="6">
    <source>
        <dbReference type="Proteomes" id="UP001176521"/>
    </source>
</evidence>
<dbReference type="GO" id="GO:0005634">
    <property type="term" value="C:nucleus"/>
    <property type="evidence" value="ECO:0007669"/>
    <property type="project" value="UniProtKB-UniRule"/>
</dbReference>
<feature type="compositionally biased region" description="Acidic residues" evidence="3">
    <location>
        <begin position="347"/>
        <end position="357"/>
    </location>
</feature>
<dbReference type="PANTHER" id="PTHR48112:SF22">
    <property type="entry name" value="MITOCHONDRIAL TRANSCRIPTION FACTOR A, ISOFORM B"/>
    <property type="match status" value="1"/>
</dbReference>
<name>A0AAN6G735_9BASI</name>
<feature type="compositionally biased region" description="Low complexity" evidence="3">
    <location>
        <begin position="43"/>
        <end position="56"/>
    </location>
</feature>
<dbReference type="Gene3D" id="1.10.30.10">
    <property type="entry name" value="High mobility group box domain"/>
    <property type="match status" value="1"/>
</dbReference>
<reference evidence="5" key="1">
    <citation type="journal article" date="2023" name="PhytoFront">
        <title>Draft Genome Resources of Seven Strains of Tilletia horrida, Causal Agent of Kernel Smut of Rice.</title>
        <authorList>
            <person name="Khanal S."/>
            <person name="Antony Babu S."/>
            <person name="Zhou X.G."/>
        </authorList>
    </citation>
    <scope>NUCLEOTIDE SEQUENCE</scope>
    <source>
        <strain evidence="5">TX3</strain>
    </source>
</reference>
<evidence type="ECO:0000256" key="3">
    <source>
        <dbReference type="SAM" id="MobiDB-lite"/>
    </source>
</evidence>
<evidence type="ECO:0000259" key="4">
    <source>
        <dbReference type="PROSITE" id="PS50118"/>
    </source>
</evidence>
<feature type="DNA-binding region" description="HMG box" evidence="2">
    <location>
        <begin position="264"/>
        <end position="332"/>
    </location>
</feature>
<feature type="compositionally biased region" description="Basic residues" evidence="3">
    <location>
        <begin position="11"/>
        <end position="37"/>
    </location>
</feature>
<organism evidence="5 6">
    <name type="scientific">Tilletia horrida</name>
    <dbReference type="NCBI Taxonomy" id="155126"/>
    <lineage>
        <taxon>Eukaryota</taxon>
        <taxon>Fungi</taxon>
        <taxon>Dikarya</taxon>
        <taxon>Basidiomycota</taxon>
        <taxon>Ustilaginomycotina</taxon>
        <taxon>Exobasidiomycetes</taxon>
        <taxon>Tilletiales</taxon>
        <taxon>Tilletiaceae</taxon>
        <taxon>Tilletia</taxon>
    </lineage>
</organism>
<dbReference type="PROSITE" id="PS50118">
    <property type="entry name" value="HMG_BOX_2"/>
    <property type="match status" value="1"/>
</dbReference>
<keyword evidence="2" id="KW-0539">Nucleus</keyword>
<dbReference type="SMART" id="SM00398">
    <property type="entry name" value="HMG"/>
    <property type="match status" value="1"/>
</dbReference>
<gene>
    <name evidence="5" type="ORF">OC842_005561</name>
</gene>
<evidence type="ECO:0000256" key="2">
    <source>
        <dbReference type="PROSITE-ProRule" id="PRU00267"/>
    </source>
</evidence>
<dbReference type="SUPFAM" id="SSF47095">
    <property type="entry name" value="HMG-box"/>
    <property type="match status" value="1"/>
</dbReference>
<dbReference type="InterPro" id="IPR009071">
    <property type="entry name" value="HMG_box_dom"/>
</dbReference>
<evidence type="ECO:0000256" key="1">
    <source>
        <dbReference type="ARBA" id="ARBA00023125"/>
    </source>
</evidence>
<dbReference type="AlphaFoldDB" id="A0AAN6G735"/>
<proteinExistence type="predicted"/>
<feature type="region of interest" description="Disordered" evidence="3">
    <location>
        <begin position="231"/>
        <end position="269"/>
    </location>
</feature>
<feature type="domain" description="HMG box" evidence="4">
    <location>
        <begin position="264"/>
        <end position="332"/>
    </location>
</feature>
<accession>A0AAN6G735</accession>
<dbReference type="InterPro" id="IPR036910">
    <property type="entry name" value="HMG_box_dom_sf"/>
</dbReference>
<dbReference type="Pfam" id="PF00505">
    <property type="entry name" value="HMG_box"/>
    <property type="match status" value="1"/>
</dbReference>
<sequence length="416" mass="43668">MDGFNFAHHASPAHHHHQHHHQPQAHHHQQTHQHQHAGHHDPATAAAALGTSAAAHAHGHQHAHQGHAATSTPTAGTHHATYGHGATYEDLIAARTQLTDAVNRLSQAYRTSYEASDYFGRVVNRASNQALAQFFSSSQNASPFMSGDFNMFFSGLDTHAAGGGLGSLQSSIVGTTPQAGAAAIQTSYASLAQGNNTTQQATQSATGTGAGGLAGSATLGGATQNTATVGAGSTNAVAGGGGAAGEKKGRRSNKGKKERDPNAPKRPPSAYILFQNDVRDTTRREVPDMSYAGVLGKISTMWKALSDEERNAYTERRKKLMSEYSVLKKQYHARIAAAGGVINRDESDSDEEEEEETPSQSINPAAAFGNGTPNRHFTGAVGGNGLTSPASVDPANLKKRKVPTPKDPAVGKRTKH</sequence>
<dbReference type="GO" id="GO:0003677">
    <property type="term" value="F:DNA binding"/>
    <property type="evidence" value="ECO:0007669"/>
    <property type="project" value="UniProtKB-UniRule"/>
</dbReference>
<feature type="region of interest" description="Disordered" evidence="3">
    <location>
        <begin position="1"/>
        <end position="82"/>
    </location>
</feature>
<keyword evidence="6" id="KW-1185">Reference proteome</keyword>